<dbReference type="GO" id="GO:0003676">
    <property type="term" value="F:nucleic acid binding"/>
    <property type="evidence" value="ECO:0007669"/>
    <property type="project" value="InterPro"/>
</dbReference>
<dbReference type="InterPro" id="IPR036397">
    <property type="entry name" value="RNaseH_sf"/>
</dbReference>
<dbReference type="PANTHER" id="PTHR37984">
    <property type="entry name" value="PROTEIN CBG26694"/>
    <property type="match status" value="1"/>
</dbReference>
<dbReference type="Proteomes" id="UP000596742">
    <property type="component" value="Unassembled WGS sequence"/>
</dbReference>
<dbReference type="Gene3D" id="3.10.10.10">
    <property type="entry name" value="HIV Type 1 Reverse Transcriptase, subunit A, domain 1"/>
    <property type="match status" value="1"/>
</dbReference>
<comment type="caution">
    <text evidence="2">The sequence shown here is derived from an EMBL/GenBank/DDBJ whole genome shotgun (WGS) entry which is preliminary data.</text>
</comment>
<proteinExistence type="predicted"/>
<protein>
    <recommendedName>
        <fullName evidence="1">Integrase catalytic domain-containing protein</fullName>
    </recommendedName>
</protein>
<keyword evidence="3" id="KW-1185">Reference proteome</keyword>
<dbReference type="InterPro" id="IPR043502">
    <property type="entry name" value="DNA/RNA_pol_sf"/>
</dbReference>
<dbReference type="InterPro" id="IPR050951">
    <property type="entry name" value="Retrovirus_Pol_polyprotein"/>
</dbReference>
<dbReference type="Gene3D" id="1.10.340.70">
    <property type="match status" value="1"/>
</dbReference>
<sequence>MDITVNTKRGIQIKDIWYPCEVKRRENKVLRIVLNKSISIKSQSEMIIQIPVPDTEIFKSNFALFEPVIYDNRKILAGKGLVSTQIPSIPVRFINLENSPLKIKEGTLIGTLETVDEVTDFVDVTDVPNDENTQKFNSCKNIKSNTAKKTLADVLVKHKDAFAKSKTELGSCSVLKHRIDTAHAAPVRQPLRRTPQAFEKEEEKYLRDQIETGVVRPSSSAWSSPVVLVHDWTEFHDKVDNIKDIGRTNESIRAVTRSSTKQARKPANWLQKYTASEMKELQRKDNDVGPLFTWKESKEPTTREQVARFSPATRKYWLNWNNIISMDNVLYQRLVPNNPTDVPKMQLLVPEILRSEILTLCHDSIFSAHFGIKKTTMKIKEHFHWYRMREDIKQHIRQCPSCCKLWKTINNNHAALQNYHVGYPMDRVALDVMGPFPKSKNGNRFILVIGDHFTRWMEAYPLPNQYSHIVAEKLVNEFVSRFGIPLEIHTDQGTNFQSNLFQELCRLLDIHKTKSTPFHPSSNGLIEKFNQTLGKMIKSYVDENKRKWDFYIPILMSAYRSTVHPSTGFSPNKLMLGREVNLPHELLYPLPRHNAQKPVNEYVDDLRVHMEDIYHVARENLKQSGEKQKRDHDTRIIDKPFLVGSLVFRKKPFFKKLESPWSGPFVVIKQLSPVVYQNQRFQKKF</sequence>
<dbReference type="GO" id="GO:0015074">
    <property type="term" value="P:DNA integration"/>
    <property type="evidence" value="ECO:0007669"/>
    <property type="project" value="InterPro"/>
</dbReference>
<dbReference type="Pfam" id="PF00665">
    <property type="entry name" value="rve"/>
    <property type="match status" value="1"/>
</dbReference>
<reference evidence="2" key="1">
    <citation type="submission" date="2018-11" db="EMBL/GenBank/DDBJ databases">
        <authorList>
            <person name="Alioto T."/>
            <person name="Alioto T."/>
        </authorList>
    </citation>
    <scope>NUCLEOTIDE SEQUENCE</scope>
</reference>
<dbReference type="FunFam" id="1.10.340.70:FF:000001">
    <property type="entry name" value="Retrovirus-related Pol polyprotein from transposon gypsy-like Protein"/>
    <property type="match status" value="1"/>
</dbReference>
<dbReference type="Gene3D" id="3.30.420.10">
    <property type="entry name" value="Ribonuclease H-like superfamily/Ribonuclease H"/>
    <property type="match status" value="1"/>
</dbReference>
<gene>
    <name evidence="2" type="ORF">MGAL_10B093935</name>
</gene>
<dbReference type="AlphaFoldDB" id="A0A8B6D2U5"/>
<dbReference type="Pfam" id="PF17921">
    <property type="entry name" value="Integrase_H2C2"/>
    <property type="match status" value="1"/>
</dbReference>
<accession>A0A8B6D2U5</accession>
<dbReference type="SUPFAM" id="SSF56672">
    <property type="entry name" value="DNA/RNA polymerases"/>
    <property type="match status" value="1"/>
</dbReference>
<dbReference type="PROSITE" id="PS50994">
    <property type="entry name" value="INTEGRASE"/>
    <property type="match status" value="1"/>
</dbReference>
<dbReference type="InterPro" id="IPR012337">
    <property type="entry name" value="RNaseH-like_sf"/>
</dbReference>
<dbReference type="SUPFAM" id="SSF53098">
    <property type="entry name" value="Ribonuclease H-like"/>
    <property type="match status" value="1"/>
</dbReference>
<dbReference type="InterPro" id="IPR041588">
    <property type="entry name" value="Integrase_H2C2"/>
</dbReference>
<dbReference type="EMBL" id="UYJE01002719">
    <property type="protein sequence ID" value="VDI13092.1"/>
    <property type="molecule type" value="Genomic_DNA"/>
</dbReference>
<dbReference type="OrthoDB" id="6182020at2759"/>
<dbReference type="InterPro" id="IPR001584">
    <property type="entry name" value="Integrase_cat-core"/>
</dbReference>
<evidence type="ECO:0000313" key="3">
    <source>
        <dbReference type="Proteomes" id="UP000596742"/>
    </source>
</evidence>
<dbReference type="FunFam" id="3.30.420.10:FF:000032">
    <property type="entry name" value="Retrovirus-related Pol polyprotein from transposon 297-like Protein"/>
    <property type="match status" value="1"/>
</dbReference>
<organism evidence="2 3">
    <name type="scientific">Mytilus galloprovincialis</name>
    <name type="common">Mediterranean mussel</name>
    <dbReference type="NCBI Taxonomy" id="29158"/>
    <lineage>
        <taxon>Eukaryota</taxon>
        <taxon>Metazoa</taxon>
        <taxon>Spiralia</taxon>
        <taxon>Lophotrochozoa</taxon>
        <taxon>Mollusca</taxon>
        <taxon>Bivalvia</taxon>
        <taxon>Autobranchia</taxon>
        <taxon>Pteriomorphia</taxon>
        <taxon>Mytilida</taxon>
        <taxon>Mytiloidea</taxon>
        <taxon>Mytilidae</taxon>
        <taxon>Mytilinae</taxon>
        <taxon>Mytilus</taxon>
    </lineage>
</organism>
<feature type="domain" description="Integrase catalytic" evidence="1">
    <location>
        <begin position="420"/>
        <end position="579"/>
    </location>
</feature>
<dbReference type="PANTHER" id="PTHR37984:SF15">
    <property type="entry name" value="INTEGRASE CATALYTIC DOMAIN-CONTAINING PROTEIN"/>
    <property type="match status" value="1"/>
</dbReference>
<evidence type="ECO:0000259" key="1">
    <source>
        <dbReference type="PROSITE" id="PS50994"/>
    </source>
</evidence>
<name>A0A8B6D2U5_MYTGA</name>
<evidence type="ECO:0000313" key="2">
    <source>
        <dbReference type="EMBL" id="VDI13092.1"/>
    </source>
</evidence>